<sequence>MSQHSRRWIAKPGEEEGAPPSAGPAQGNGGGRGRGRGGKLKARPDDRKAPPLAERLWARTVLEEAVVVVDAAIEAALVMYRGRRTLLPPELPVSPLLALARTRQAQRPNAAVLAAVATGKGVPTRGAAKTDVEYELDKKKREEDRSRRRKERDGRKKVEEPPKTEEQLREELERKRREEEERKKREEEEQERRRKEDEERRQREEEERKKREEEERLKREEEERKRAEEARKVREAKIALRESNIHPKPDSNLRGDSSVKRNATFVRKLAKITEDQKDKLAAEISTLNTSKFIPEAVNVIAQELTVTLKPTDISASVHVCSLMHQRYGDFARHLVPALVKSYDLPGKTEVDTVRKKRVVLRLLCELYLAGVYTDITVLISIVRDLVNTNGAEFKGDREHFVNTFQNHLMLVVSFTRVIGDEVLGIVPEKHQFVQAEPLPPLDDTATPEQKDRLTVMVKNFYKASGELLVEEHKSLRAKERENNKVLQTRGELSETDKAIYDKMRKSYDKLQNNVAAFAELLDEELPALPEEDTTTRIVVADSTQTNKLGARTQEVEPIWNDEDTRSFYEDLPQLRVLLPAVLFGDSKKDEAEEKEAAVTTDKEKEGATETTPGGDAGGAKKATAVEDSATAAKEKEEEKMSVGGVTLEELLHRLPNCVNRDLIDKAAIDFCYINTKGNRKKLIKTLFNAPRTQLALLPYYARLVATLNQCMKDIGPALVAMLEEEFNYFMRKKDQMMIETKLKNIRFLGELVKFRVCPLHLIFNCLKECLDDFLHHNIEVACALLDQCGRFLYRNPETHVRAKNMLDIMMRLKGSKNLDNRLANNVENAYYQCIPPERPARKEKTIPPMVQYTHKLVYNDLNRHTVKNILKQLRKLPWDTEEAQILDTFVKIHKGKYGNIHVVASLAAALSQYHDVMGTKLNPDFKYQQRRVAEVKYLGELYNYRLIESGTIFYALYLLLNHAAGDLTLDPPDDCFRIRLICVLLDTCGKYFDRGTSKKRLDRFLVYFQRYYLSKQYVPIDIEFMVSDAMESLRPKLQRYQTFEEAVTETEKLEKEEEAAHPPNHYPKGPIYIDKEILHEEEEEERREVDNEEEKEADDDTNTQPANSDVIKDDEDDEDGDDSDDEDDEEEEEEDDEEAQEEKAANGPNRVEDRRDPDDEEFERALQKMMRESYEQRRQDAKPVNVHTELLKPLDLLGTKKDNVVKEIGQGEKAMEFRVMLKRGKERQTKNVAIPMDCSLAVLRAQQKAEENREHEELKRRTLAAYDERAEEEKEIDEMIGSTGLAFSAAAGRGRGNQKARRQQTQSTTQRLLANAAKSTAPTSFPAGGSAAVRVATEGRKRARAETGECRVNAERGHTAD</sequence>
<feature type="compositionally biased region" description="Basic and acidic residues" evidence="3">
    <location>
        <begin position="1049"/>
        <end position="1060"/>
    </location>
</feature>
<dbReference type="SUPFAM" id="SSF48371">
    <property type="entry name" value="ARM repeat"/>
    <property type="match status" value="3"/>
</dbReference>
<dbReference type="InterPro" id="IPR016024">
    <property type="entry name" value="ARM-type_fold"/>
</dbReference>
<dbReference type="OMA" id="DFQHHQI"/>
<dbReference type="GO" id="GO:0003723">
    <property type="term" value="F:RNA binding"/>
    <property type="evidence" value="ECO:0007669"/>
    <property type="project" value="InterPro"/>
</dbReference>
<feature type="region of interest" description="Disordered" evidence="3">
    <location>
        <begin position="589"/>
        <end position="637"/>
    </location>
</feature>
<feature type="domain" description="MIF4G" evidence="4">
    <location>
        <begin position="259"/>
        <end position="465"/>
    </location>
</feature>
<keyword evidence="6" id="KW-1185">Reference proteome</keyword>
<dbReference type="PANTHER" id="PTHR12839:SF7">
    <property type="entry name" value="REGULATOR OF NONSENSE TRANSCRIPTS 2"/>
    <property type="match status" value="1"/>
</dbReference>
<feature type="compositionally biased region" description="Basic and acidic residues" evidence="3">
    <location>
        <begin position="1150"/>
        <end position="1181"/>
    </location>
</feature>
<name>L8HJ34_ACACF</name>
<feature type="compositionally biased region" description="Acidic residues" evidence="3">
    <location>
        <begin position="1112"/>
        <end position="1140"/>
    </location>
</feature>
<feature type="region of interest" description="Disordered" evidence="3">
    <location>
        <begin position="120"/>
        <end position="259"/>
    </location>
</feature>
<dbReference type="PANTHER" id="PTHR12839">
    <property type="entry name" value="NONSENSE-MEDIATED MRNA DECAY PROTEIN 2 UP-FRAMESHIFT SUPPRESSOR 2"/>
    <property type="match status" value="1"/>
</dbReference>
<feature type="domain" description="MIF4G" evidence="4">
    <location>
        <begin position="648"/>
        <end position="836"/>
    </location>
</feature>
<feature type="compositionally biased region" description="Basic and acidic residues" evidence="3">
    <location>
        <begin position="589"/>
        <end position="607"/>
    </location>
</feature>
<dbReference type="OrthoDB" id="27832at2759"/>
<feature type="compositionally biased region" description="Acidic residues" evidence="3">
    <location>
        <begin position="1079"/>
        <end position="1101"/>
    </location>
</feature>
<dbReference type="Proteomes" id="UP000011083">
    <property type="component" value="Unassembled WGS sequence"/>
</dbReference>
<evidence type="ECO:0000313" key="6">
    <source>
        <dbReference type="Proteomes" id="UP000011083"/>
    </source>
</evidence>
<dbReference type="GO" id="GO:0000184">
    <property type="term" value="P:nuclear-transcribed mRNA catabolic process, nonsense-mediated decay"/>
    <property type="evidence" value="ECO:0007669"/>
    <property type="project" value="InterPro"/>
</dbReference>
<dbReference type="KEGG" id="acan:ACA1_173310"/>
<feature type="compositionally biased region" description="Basic and acidic residues" evidence="3">
    <location>
        <begin position="1337"/>
        <end position="1361"/>
    </location>
</feature>
<feature type="region of interest" description="Disordered" evidence="3">
    <location>
        <begin position="1048"/>
        <end position="1186"/>
    </location>
</feature>
<dbReference type="Pfam" id="PF04050">
    <property type="entry name" value="Upf2"/>
    <property type="match status" value="1"/>
</dbReference>
<keyword evidence="2" id="KW-0963">Cytoplasm</keyword>
<feature type="region of interest" description="Disordered" evidence="3">
    <location>
        <begin position="1"/>
        <end position="51"/>
    </location>
</feature>
<proteinExistence type="predicted"/>
<organism evidence="5 6">
    <name type="scientific">Acanthamoeba castellanii (strain ATCC 30010 / Neff)</name>
    <dbReference type="NCBI Taxonomy" id="1257118"/>
    <lineage>
        <taxon>Eukaryota</taxon>
        <taxon>Amoebozoa</taxon>
        <taxon>Discosea</taxon>
        <taxon>Longamoebia</taxon>
        <taxon>Centramoebida</taxon>
        <taxon>Acanthamoebidae</taxon>
        <taxon>Acanthamoeba</taxon>
    </lineage>
</organism>
<dbReference type="EMBL" id="KB007811">
    <property type="protein sequence ID" value="ELR24703.1"/>
    <property type="molecule type" value="Genomic_DNA"/>
</dbReference>
<evidence type="ECO:0000256" key="3">
    <source>
        <dbReference type="SAM" id="MobiDB-lite"/>
    </source>
</evidence>
<gene>
    <name evidence="5" type="ORF">ACA1_173310</name>
</gene>
<dbReference type="InterPro" id="IPR003890">
    <property type="entry name" value="MIF4G-like_typ-3"/>
</dbReference>
<dbReference type="InterPro" id="IPR039762">
    <property type="entry name" value="Nmd2/UPF2"/>
</dbReference>
<dbReference type="Gene3D" id="1.25.40.180">
    <property type="match status" value="3"/>
</dbReference>
<dbReference type="GeneID" id="14925728"/>
<dbReference type="STRING" id="1257118.L8HJ34"/>
<dbReference type="RefSeq" id="XP_004356603.1">
    <property type="nucleotide sequence ID" value="XM_004356550.1"/>
</dbReference>
<dbReference type="SMART" id="SM00543">
    <property type="entry name" value="MIF4G"/>
    <property type="match status" value="3"/>
</dbReference>
<evidence type="ECO:0000256" key="1">
    <source>
        <dbReference type="ARBA" id="ARBA00004496"/>
    </source>
</evidence>
<evidence type="ECO:0000313" key="5">
    <source>
        <dbReference type="EMBL" id="ELR24703.1"/>
    </source>
</evidence>
<reference evidence="5 6" key="1">
    <citation type="journal article" date="2013" name="Genome Biol.">
        <title>Genome of Acanthamoeba castellanii highlights extensive lateral gene transfer and early evolution of tyrosine kinase signaling.</title>
        <authorList>
            <person name="Clarke M."/>
            <person name="Lohan A.J."/>
            <person name="Liu B."/>
            <person name="Lagkouvardos I."/>
            <person name="Roy S."/>
            <person name="Zafar N."/>
            <person name="Bertelli C."/>
            <person name="Schilde C."/>
            <person name="Kianianmomeni A."/>
            <person name="Burglin T.R."/>
            <person name="Frech C."/>
            <person name="Turcotte B."/>
            <person name="Kopec K.O."/>
            <person name="Synnott J.M."/>
            <person name="Choo C."/>
            <person name="Paponov I."/>
            <person name="Finkler A."/>
            <person name="Soon Heng Tan C."/>
            <person name="Hutchins A.P."/>
            <person name="Weinmeier T."/>
            <person name="Rattei T."/>
            <person name="Chu J.S."/>
            <person name="Gimenez G."/>
            <person name="Irimia M."/>
            <person name="Rigden D.J."/>
            <person name="Fitzpatrick D.A."/>
            <person name="Lorenzo-Morales J."/>
            <person name="Bateman A."/>
            <person name="Chiu C.H."/>
            <person name="Tang P."/>
            <person name="Hegemann P."/>
            <person name="Fromm H."/>
            <person name="Raoult D."/>
            <person name="Greub G."/>
            <person name="Miranda-Saavedra D."/>
            <person name="Chen N."/>
            <person name="Nash P."/>
            <person name="Ginger M.L."/>
            <person name="Horn M."/>
            <person name="Schaap P."/>
            <person name="Caler L."/>
            <person name="Loftus B."/>
        </authorList>
    </citation>
    <scope>NUCLEOTIDE SEQUENCE [LARGE SCALE GENOMIC DNA]</scope>
    <source>
        <strain evidence="5 6">Neff</strain>
    </source>
</reference>
<protein>
    <submittedName>
        <fullName evidence="5">MIF4G domain containing protein</fullName>
    </submittedName>
</protein>
<feature type="domain" description="MIF4G" evidence="4">
    <location>
        <begin position="851"/>
        <end position="1036"/>
    </location>
</feature>
<comment type="subcellular location">
    <subcellularLocation>
        <location evidence="1">Cytoplasm</location>
    </subcellularLocation>
</comment>
<dbReference type="VEuPathDB" id="AmoebaDB:ACA1_173310"/>
<accession>L8HJ34</accession>
<dbReference type="Pfam" id="PF02854">
    <property type="entry name" value="MIF4G"/>
    <property type="match status" value="2"/>
</dbReference>
<dbReference type="GO" id="GO:0005737">
    <property type="term" value="C:cytoplasm"/>
    <property type="evidence" value="ECO:0007669"/>
    <property type="project" value="UniProtKB-SubCell"/>
</dbReference>
<evidence type="ECO:0000259" key="4">
    <source>
        <dbReference type="SMART" id="SM00543"/>
    </source>
</evidence>
<feature type="compositionally biased region" description="Basic and acidic residues" evidence="3">
    <location>
        <begin position="128"/>
        <end position="259"/>
    </location>
</feature>
<feature type="region of interest" description="Disordered" evidence="3">
    <location>
        <begin position="1288"/>
        <end position="1361"/>
    </location>
</feature>
<dbReference type="InterPro" id="IPR007193">
    <property type="entry name" value="Upf2/Nmd2_C"/>
</dbReference>
<evidence type="ECO:0000256" key="2">
    <source>
        <dbReference type="ARBA" id="ARBA00022490"/>
    </source>
</evidence>
<dbReference type="GO" id="GO:0035145">
    <property type="term" value="C:exon-exon junction complex"/>
    <property type="evidence" value="ECO:0007669"/>
    <property type="project" value="TreeGrafter"/>
</dbReference>